<accession>A0A4Y2RLT7</accession>
<organism evidence="2 3">
    <name type="scientific">Araneus ventricosus</name>
    <name type="common">Orbweaver spider</name>
    <name type="synonym">Epeira ventricosa</name>
    <dbReference type="NCBI Taxonomy" id="182803"/>
    <lineage>
        <taxon>Eukaryota</taxon>
        <taxon>Metazoa</taxon>
        <taxon>Ecdysozoa</taxon>
        <taxon>Arthropoda</taxon>
        <taxon>Chelicerata</taxon>
        <taxon>Arachnida</taxon>
        <taxon>Araneae</taxon>
        <taxon>Araneomorphae</taxon>
        <taxon>Entelegynae</taxon>
        <taxon>Araneoidea</taxon>
        <taxon>Araneidae</taxon>
        <taxon>Araneus</taxon>
    </lineage>
</organism>
<dbReference type="EMBL" id="BGPR01017636">
    <property type="protein sequence ID" value="GBN76767.1"/>
    <property type="molecule type" value="Genomic_DNA"/>
</dbReference>
<gene>
    <name evidence="2" type="ORF">AVEN_124516_1</name>
</gene>
<feature type="domain" description="Reverse transcriptase" evidence="1">
    <location>
        <begin position="1"/>
        <end position="139"/>
    </location>
</feature>
<protein>
    <recommendedName>
        <fullName evidence="1">Reverse transcriptase domain-containing protein</fullName>
    </recommendedName>
</protein>
<sequence>MYKIPPNLVQLLNSYLDDRKFVVRIDNISSEPKTMKVLIPQGEKIFPILYSIYVNDIPTTHKTLLGMYADDTAILTRNKNPKYTAAAINQHLEKLDDWFVKWKITLNVSKTEAVYFAKDEKNISQLSKLRTKLFLGLSKQNI</sequence>
<evidence type="ECO:0000313" key="3">
    <source>
        <dbReference type="Proteomes" id="UP000499080"/>
    </source>
</evidence>
<evidence type="ECO:0000259" key="1">
    <source>
        <dbReference type="PROSITE" id="PS50878"/>
    </source>
</evidence>
<dbReference type="Proteomes" id="UP000499080">
    <property type="component" value="Unassembled WGS sequence"/>
</dbReference>
<proteinExistence type="predicted"/>
<dbReference type="OrthoDB" id="6625420at2759"/>
<dbReference type="PANTHER" id="PTHR33332">
    <property type="entry name" value="REVERSE TRANSCRIPTASE DOMAIN-CONTAINING PROTEIN"/>
    <property type="match status" value="1"/>
</dbReference>
<name>A0A4Y2RLT7_ARAVE</name>
<reference evidence="2 3" key="1">
    <citation type="journal article" date="2019" name="Sci. Rep.">
        <title>Orb-weaving spider Araneus ventricosus genome elucidates the spidroin gene catalogue.</title>
        <authorList>
            <person name="Kono N."/>
            <person name="Nakamura H."/>
            <person name="Ohtoshi R."/>
            <person name="Moran D.A.P."/>
            <person name="Shinohara A."/>
            <person name="Yoshida Y."/>
            <person name="Fujiwara M."/>
            <person name="Mori M."/>
            <person name="Tomita M."/>
            <person name="Arakawa K."/>
        </authorList>
    </citation>
    <scope>NUCLEOTIDE SEQUENCE [LARGE SCALE GENOMIC DNA]</scope>
</reference>
<dbReference type="InterPro" id="IPR000477">
    <property type="entry name" value="RT_dom"/>
</dbReference>
<dbReference type="Pfam" id="PF00078">
    <property type="entry name" value="RVT_1"/>
    <property type="match status" value="1"/>
</dbReference>
<comment type="caution">
    <text evidence="2">The sequence shown here is derived from an EMBL/GenBank/DDBJ whole genome shotgun (WGS) entry which is preliminary data.</text>
</comment>
<dbReference type="PROSITE" id="PS50878">
    <property type="entry name" value="RT_POL"/>
    <property type="match status" value="1"/>
</dbReference>
<dbReference type="AlphaFoldDB" id="A0A4Y2RLT7"/>
<keyword evidence="3" id="KW-1185">Reference proteome</keyword>
<evidence type="ECO:0000313" key="2">
    <source>
        <dbReference type="EMBL" id="GBN76767.1"/>
    </source>
</evidence>